<evidence type="ECO:0000256" key="5">
    <source>
        <dbReference type="ARBA" id="ARBA00022824"/>
    </source>
</evidence>
<sequence length="169" mass="19186">MFLMILILLLVIIFSYLPGQASALAKSIGNLFFSITDEQLNLRSQLRDLKMEQGSISITDEFARYMKLQRKINSFTDAIKKFDSTRTKQMMMLTVGVKTAIYVLHGLIMVYLTFAYKNEPLLQLPPEWFTPINKLVAFPTGVPGGVGVTCWIIICSSVVYRMKSFLQVT</sequence>
<reference evidence="12 13" key="1">
    <citation type="submission" date="2024-11" db="EMBL/GenBank/DDBJ databases">
        <title>Chromosome-level genome assembly of the freshwater bivalve Anodonta woodiana.</title>
        <authorList>
            <person name="Chen X."/>
        </authorList>
    </citation>
    <scope>NUCLEOTIDE SEQUENCE [LARGE SCALE GENOMIC DNA]</scope>
    <source>
        <strain evidence="12">MN2024</strain>
        <tissue evidence="12">Gills</tissue>
    </source>
</reference>
<comment type="subcellular location">
    <subcellularLocation>
        <location evidence="1">Endoplasmic reticulum membrane</location>
        <topology evidence="1">Multi-pass membrane protein</topology>
    </subcellularLocation>
</comment>
<keyword evidence="6 10" id="KW-1133">Transmembrane helix</keyword>
<keyword evidence="4 10" id="KW-0812">Transmembrane</keyword>
<dbReference type="AlphaFoldDB" id="A0ABD3XBL4"/>
<name>A0ABD3XBL4_SINWO</name>
<evidence type="ECO:0000256" key="6">
    <source>
        <dbReference type="ARBA" id="ARBA00022989"/>
    </source>
</evidence>
<dbReference type="Gene3D" id="1.10.287.660">
    <property type="entry name" value="Helix hairpin bin"/>
    <property type="match status" value="1"/>
</dbReference>
<dbReference type="GO" id="GO:0090150">
    <property type="term" value="P:establishment of protein localization to membrane"/>
    <property type="evidence" value="ECO:0007669"/>
    <property type="project" value="UniProtKB-ARBA"/>
</dbReference>
<keyword evidence="13" id="KW-1185">Reference proteome</keyword>
<evidence type="ECO:0000256" key="1">
    <source>
        <dbReference type="ARBA" id="ARBA00004477"/>
    </source>
</evidence>
<keyword evidence="7 10" id="KW-0472">Membrane</keyword>
<keyword evidence="11" id="KW-0732">Signal</keyword>
<dbReference type="EMBL" id="JBJQND010000003">
    <property type="protein sequence ID" value="KAL3882397.1"/>
    <property type="molecule type" value="Genomic_DNA"/>
</dbReference>
<comment type="caution">
    <text evidence="12">The sequence shown here is derived from an EMBL/GenBank/DDBJ whole genome shotgun (WGS) entry which is preliminary data.</text>
</comment>
<dbReference type="GO" id="GO:0005789">
    <property type="term" value="C:endoplasmic reticulum membrane"/>
    <property type="evidence" value="ECO:0007669"/>
    <property type="project" value="UniProtKB-SubCell"/>
</dbReference>
<organism evidence="12 13">
    <name type="scientific">Sinanodonta woodiana</name>
    <name type="common">Chinese pond mussel</name>
    <name type="synonym">Anodonta woodiana</name>
    <dbReference type="NCBI Taxonomy" id="1069815"/>
    <lineage>
        <taxon>Eukaryota</taxon>
        <taxon>Metazoa</taxon>
        <taxon>Spiralia</taxon>
        <taxon>Lophotrochozoa</taxon>
        <taxon>Mollusca</taxon>
        <taxon>Bivalvia</taxon>
        <taxon>Autobranchia</taxon>
        <taxon>Heteroconchia</taxon>
        <taxon>Palaeoheterodonta</taxon>
        <taxon>Unionida</taxon>
        <taxon>Unionoidea</taxon>
        <taxon>Unionidae</taxon>
        <taxon>Unioninae</taxon>
        <taxon>Sinanodonta</taxon>
    </lineage>
</organism>
<accession>A0ABD3XBL4</accession>
<dbReference type="InterPro" id="IPR029012">
    <property type="entry name" value="Helix_hairpin_bin_sf"/>
</dbReference>
<feature type="chain" id="PRO_5044763359" description="Guided entry of tail-anchored proteins factor 1" evidence="11">
    <location>
        <begin position="24"/>
        <end position="169"/>
    </location>
</feature>
<evidence type="ECO:0000256" key="7">
    <source>
        <dbReference type="ARBA" id="ARBA00023136"/>
    </source>
</evidence>
<dbReference type="Proteomes" id="UP001634394">
    <property type="component" value="Unassembled WGS sequence"/>
</dbReference>
<feature type="transmembrane region" description="Helical" evidence="10">
    <location>
        <begin position="90"/>
        <end position="114"/>
    </location>
</feature>
<evidence type="ECO:0000313" key="12">
    <source>
        <dbReference type="EMBL" id="KAL3882397.1"/>
    </source>
</evidence>
<evidence type="ECO:0000256" key="8">
    <source>
        <dbReference type="ARBA" id="ARBA00032437"/>
    </source>
</evidence>
<comment type="similarity">
    <text evidence="2">Belongs to the WRB/GET1 family.</text>
</comment>
<protein>
    <recommendedName>
        <fullName evidence="3">Guided entry of tail-anchored proteins factor 1</fullName>
    </recommendedName>
    <alternativeName>
        <fullName evidence="8">Tail-anchored protein insertion receptor WRB</fullName>
    </alternativeName>
    <alternativeName>
        <fullName evidence="9">Tryptophan-rich basic protein</fullName>
    </alternativeName>
</protein>
<feature type="transmembrane region" description="Helical" evidence="10">
    <location>
        <begin position="135"/>
        <end position="160"/>
    </location>
</feature>
<evidence type="ECO:0000256" key="2">
    <source>
        <dbReference type="ARBA" id="ARBA00010799"/>
    </source>
</evidence>
<dbReference type="Pfam" id="PF04420">
    <property type="entry name" value="CHD5"/>
    <property type="match status" value="1"/>
</dbReference>
<evidence type="ECO:0000256" key="4">
    <source>
        <dbReference type="ARBA" id="ARBA00022692"/>
    </source>
</evidence>
<evidence type="ECO:0000256" key="9">
    <source>
        <dbReference type="ARBA" id="ARBA00033006"/>
    </source>
</evidence>
<proteinExistence type="inferred from homology"/>
<evidence type="ECO:0000256" key="3">
    <source>
        <dbReference type="ARBA" id="ARBA00017951"/>
    </source>
</evidence>
<gene>
    <name evidence="12" type="ORF">ACJMK2_028741</name>
</gene>
<evidence type="ECO:0000256" key="10">
    <source>
        <dbReference type="SAM" id="Phobius"/>
    </source>
</evidence>
<evidence type="ECO:0000313" key="13">
    <source>
        <dbReference type="Proteomes" id="UP001634394"/>
    </source>
</evidence>
<keyword evidence="5" id="KW-0256">Endoplasmic reticulum</keyword>
<dbReference type="PANTHER" id="PTHR42650">
    <property type="entry name" value="TAIL-ANCHORED PROTEIN INSERTION RECEPTOR WRB"/>
    <property type="match status" value="1"/>
</dbReference>
<feature type="signal peptide" evidence="11">
    <location>
        <begin position="1"/>
        <end position="23"/>
    </location>
</feature>
<dbReference type="InterPro" id="IPR028945">
    <property type="entry name" value="Get1"/>
</dbReference>
<evidence type="ECO:0000256" key="11">
    <source>
        <dbReference type="SAM" id="SignalP"/>
    </source>
</evidence>
<dbReference type="PANTHER" id="PTHR42650:SF1">
    <property type="entry name" value="GUIDED ENTRY OF TAIL-ANCHORED PROTEINS FACTOR 1"/>
    <property type="match status" value="1"/>
</dbReference>